<organism evidence="4 5">
    <name type="scientific">Colwellia psychrerythraea</name>
    <name type="common">Vibrio psychroerythus</name>
    <dbReference type="NCBI Taxonomy" id="28229"/>
    <lineage>
        <taxon>Bacteria</taxon>
        <taxon>Pseudomonadati</taxon>
        <taxon>Pseudomonadota</taxon>
        <taxon>Gammaproteobacteria</taxon>
        <taxon>Alteromonadales</taxon>
        <taxon>Colwelliaceae</taxon>
        <taxon>Colwellia</taxon>
    </lineage>
</organism>
<dbReference type="InterPro" id="IPR035093">
    <property type="entry name" value="RelE/ParE_toxin_dom_sf"/>
</dbReference>
<dbReference type="InterPro" id="IPR051803">
    <property type="entry name" value="TA_system_RelE-like_toxin"/>
</dbReference>
<dbReference type="RefSeq" id="WP_033095108.1">
    <property type="nucleotide sequence ID" value="NZ_JQED01000047.1"/>
</dbReference>
<comment type="similarity">
    <text evidence="1 3">Belongs to the RelE toxin family.</text>
</comment>
<evidence type="ECO:0000313" key="4">
    <source>
        <dbReference type="EMBL" id="KGJ88276.1"/>
    </source>
</evidence>
<dbReference type="EMBL" id="JQED01000047">
    <property type="protein sequence ID" value="KGJ88276.1"/>
    <property type="molecule type" value="Genomic_DNA"/>
</dbReference>
<reference evidence="4 5" key="1">
    <citation type="submission" date="2014-08" db="EMBL/GenBank/DDBJ databases">
        <title>Genomic and Phenotypic Diversity of Colwellia psychrerythraea strains from Disparate Marine Basins.</title>
        <authorList>
            <person name="Techtmann S.M."/>
            <person name="Stelling S.C."/>
            <person name="Utturkar S.M."/>
            <person name="Alshibli N."/>
            <person name="Harris A."/>
            <person name="Brown S.D."/>
            <person name="Hazen T.C."/>
        </authorList>
    </citation>
    <scope>NUCLEOTIDE SEQUENCE [LARGE SCALE GENOMIC DNA]</scope>
    <source>
        <strain evidence="4 5">ND2E</strain>
    </source>
</reference>
<dbReference type="PANTHER" id="PTHR33755:SF9">
    <property type="entry name" value="TOXIN PARE1"/>
    <property type="match status" value="1"/>
</dbReference>
<dbReference type="InterPro" id="IPR028344">
    <property type="entry name" value="ParE1/4"/>
</dbReference>
<evidence type="ECO:0000256" key="1">
    <source>
        <dbReference type="ARBA" id="ARBA00006226"/>
    </source>
</evidence>
<keyword evidence="2" id="KW-1277">Toxin-antitoxin system</keyword>
<dbReference type="PIRSF" id="PIRSF029218">
    <property type="entry name" value="ParE"/>
    <property type="match status" value="1"/>
</dbReference>
<protein>
    <recommendedName>
        <fullName evidence="3">Toxin</fullName>
    </recommendedName>
</protein>
<accession>A0A099KD25</accession>
<name>A0A099KD25_COLPS</name>
<dbReference type="Proteomes" id="UP000029843">
    <property type="component" value="Unassembled WGS sequence"/>
</dbReference>
<dbReference type="OrthoDB" id="516834at2"/>
<evidence type="ECO:0000256" key="3">
    <source>
        <dbReference type="PIRNR" id="PIRNR029218"/>
    </source>
</evidence>
<evidence type="ECO:0000256" key="2">
    <source>
        <dbReference type="ARBA" id="ARBA00022649"/>
    </source>
</evidence>
<dbReference type="Pfam" id="PF05016">
    <property type="entry name" value="ParE_toxin"/>
    <property type="match status" value="1"/>
</dbReference>
<dbReference type="Gene3D" id="3.30.2310.20">
    <property type="entry name" value="RelE-like"/>
    <property type="match status" value="1"/>
</dbReference>
<dbReference type="PATRIC" id="fig|28229.4.peg.3450"/>
<sequence>MAAYRLTQDAQTDLIEIRRYTLKQWGVEQSKKYLLEIRQTIKALSQTPAMGKQRHEVGNNVFSFPHVSHVIYYIIDKNQLVVFGVLHKSMVPLLHLDDRNTI</sequence>
<comment type="caution">
    <text evidence="4">The sequence shown here is derived from an EMBL/GenBank/DDBJ whole genome shotgun (WGS) entry which is preliminary data.</text>
</comment>
<dbReference type="InterPro" id="IPR007712">
    <property type="entry name" value="RelE/ParE_toxin"/>
</dbReference>
<dbReference type="PANTHER" id="PTHR33755">
    <property type="entry name" value="TOXIN PARE1-RELATED"/>
    <property type="match status" value="1"/>
</dbReference>
<proteinExistence type="inferred from homology"/>
<evidence type="ECO:0000313" key="5">
    <source>
        <dbReference type="Proteomes" id="UP000029843"/>
    </source>
</evidence>
<dbReference type="AlphaFoldDB" id="A0A099KD25"/>
<gene>
    <name evidence="4" type="ORF">ND2E_4112</name>
</gene>